<dbReference type="NCBIfam" id="TIGR02492">
    <property type="entry name" value="flgK_ends"/>
    <property type="match status" value="1"/>
</dbReference>
<dbReference type="PRINTS" id="PR01005">
    <property type="entry name" value="FLGHOOKAP1"/>
</dbReference>
<dbReference type="SUPFAM" id="SSF64518">
    <property type="entry name" value="Phase 1 flagellin"/>
    <property type="match status" value="1"/>
</dbReference>
<dbReference type="InterPro" id="IPR001444">
    <property type="entry name" value="Flag_bb_rod_N"/>
</dbReference>
<gene>
    <name evidence="10" type="ORF">SAMN05192570_0067</name>
</gene>
<dbReference type="PANTHER" id="PTHR30033">
    <property type="entry name" value="FLAGELLAR HOOK-ASSOCIATED PROTEIN 1"/>
    <property type="match status" value="1"/>
</dbReference>
<comment type="subcellular location">
    <subcellularLocation>
        <location evidence="1">Bacterial flagellum basal body</location>
    </subcellularLocation>
    <subcellularLocation>
        <location evidence="2">Secreted</location>
    </subcellularLocation>
</comment>
<dbReference type="InterPro" id="IPR019776">
    <property type="entry name" value="Flagellar_basal_body_rod_CS"/>
</dbReference>
<evidence type="ECO:0000256" key="6">
    <source>
        <dbReference type="ARBA" id="ARBA00023143"/>
    </source>
</evidence>
<evidence type="ECO:0000256" key="4">
    <source>
        <dbReference type="ARBA" id="ARBA00016244"/>
    </source>
</evidence>
<dbReference type="Pfam" id="PF06429">
    <property type="entry name" value="Flg_bbr_C"/>
    <property type="match status" value="1"/>
</dbReference>
<sequence length="704" mass="72280">MSLNAIMNTATSGLTTAQTQLRVVSDNVSNVNTPGYVRKVAEQRTLVSQGIGSGVEVARIRLATDRFLQAASLNAGAEASRQGVRHELYDRIQSLFGDPGADSGFFSQVDQVFSAFAASAEDPASSPRRQDALFRTQALFDEATRIGKQIQAVREDADGRIQSAVEKANSLLNQIESLNVEIARATVVNGDASGAETAQSALIGELAELMDIRVTTRAVGGVSIRTGAGALLAGEGAAVLAYNRAGTVTGETAFNEIWITEPGGQKRSLLDSITSGEIKGLVELRDVEAPAAAERLAELVSHMADELNRAHNANSSVPAPTSLTGRNLGQSLESAIAGFTGQTTIAVTNSAGVIQTRADIVFSGATMTINGVAATPANFLTVLNAQLGGAATASFADGRLSLTAGGTNGIAIADDAASPSDKAGRGFSHYFGLNDLIVTDRPAIYDTGLTAASPHGFTAGETLTLRFTGQSGSTLRDLQVAIPAGGTIGDLITALNDPATGVGRFGTFALAADGTLAFNGNSDTGPTMSVLEDRTTQIPSGVSVTELFGIGGGVRASRADGFSMRADIRQSPARLALAQLNLAAGPGVSALSSGDGRGALLLADAGERAARFQAAGGAAGGTLSVSRYASELSGEIGGRAAAAKNRAESAGALYTEATARRTAQEGVNLDEELVLMTTYQQAFNASARLIQAVKDMYDTLLGMT</sequence>
<keyword evidence="10" id="KW-0282">Flagellum</keyword>
<accession>A0A1I6TI32</accession>
<dbReference type="STRING" id="871741.SAMN05192570_0067"/>
<dbReference type="AlphaFoldDB" id="A0A1I6TI32"/>
<protein>
    <recommendedName>
        <fullName evidence="4">Flagellar hook-associated protein 1</fullName>
    </recommendedName>
</protein>
<keyword evidence="6" id="KW-0975">Bacterial flagellum</keyword>
<proteinExistence type="inferred from homology"/>
<evidence type="ECO:0000313" key="10">
    <source>
        <dbReference type="EMBL" id="SFS88667.1"/>
    </source>
</evidence>
<evidence type="ECO:0000256" key="2">
    <source>
        <dbReference type="ARBA" id="ARBA00004613"/>
    </source>
</evidence>
<evidence type="ECO:0000256" key="3">
    <source>
        <dbReference type="ARBA" id="ARBA00009677"/>
    </source>
</evidence>
<feature type="domain" description="Flagellar hook-associated protein FlgK helical" evidence="9">
    <location>
        <begin position="90"/>
        <end position="313"/>
    </location>
</feature>
<keyword evidence="5" id="KW-0964">Secreted</keyword>
<evidence type="ECO:0000259" key="9">
    <source>
        <dbReference type="Pfam" id="PF22638"/>
    </source>
</evidence>
<dbReference type="GO" id="GO:0005576">
    <property type="term" value="C:extracellular region"/>
    <property type="evidence" value="ECO:0007669"/>
    <property type="project" value="UniProtKB-SubCell"/>
</dbReference>
<organism evidence="10 11">
    <name type="scientific">Brevundimonas viscosa</name>
    <dbReference type="NCBI Taxonomy" id="871741"/>
    <lineage>
        <taxon>Bacteria</taxon>
        <taxon>Pseudomonadati</taxon>
        <taxon>Pseudomonadota</taxon>
        <taxon>Alphaproteobacteria</taxon>
        <taxon>Caulobacterales</taxon>
        <taxon>Caulobacteraceae</taxon>
        <taxon>Brevundimonas</taxon>
    </lineage>
</organism>
<dbReference type="InterPro" id="IPR053927">
    <property type="entry name" value="FlgK_helical"/>
</dbReference>
<comment type="similarity">
    <text evidence="3">Belongs to the flagella basal body rod proteins family.</text>
</comment>
<evidence type="ECO:0000259" key="8">
    <source>
        <dbReference type="Pfam" id="PF06429"/>
    </source>
</evidence>
<evidence type="ECO:0000256" key="5">
    <source>
        <dbReference type="ARBA" id="ARBA00022525"/>
    </source>
</evidence>
<name>A0A1I6TI32_9CAUL</name>
<feature type="domain" description="Flagellar basal body rod protein N-terminal" evidence="7">
    <location>
        <begin position="7"/>
        <end position="36"/>
    </location>
</feature>
<evidence type="ECO:0000313" key="11">
    <source>
        <dbReference type="Proteomes" id="UP000198788"/>
    </source>
</evidence>
<keyword evidence="11" id="KW-1185">Reference proteome</keyword>
<dbReference type="InterPro" id="IPR002371">
    <property type="entry name" value="FlgK"/>
</dbReference>
<dbReference type="OrthoDB" id="7181295at2"/>
<reference evidence="11" key="1">
    <citation type="submission" date="2016-10" db="EMBL/GenBank/DDBJ databases">
        <authorList>
            <person name="Varghese N."/>
            <person name="Submissions S."/>
        </authorList>
    </citation>
    <scope>NUCLEOTIDE SEQUENCE [LARGE SCALE GENOMIC DNA]</scope>
    <source>
        <strain evidence="11">CGMCC 1.10683</strain>
    </source>
</reference>
<dbReference type="Proteomes" id="UP000198788">
    <property type="component" value="Unassembled WGS sequence"/>
</dbReference>
<dbReference type="GO" id="GO:0009425">
    <property type="term" value="C:bacterial-type flagellum basal body"/>
    <property type="evidence" value="ECO:0007669"/>
    <property type="project" value="UniProtKB-SubCell"/>
</dbReference>
<dbReference type="InterPro" id="IPR010930">
    <property type="entry name" value="Flg_bb/hook_C_dom"/>
</dbReference>
<dbReference type="GO" id="GO:0044780">
    <property type="term" value="P:bacterial-type flagellum assembly"/>
    <property type="evidence" value="ECO:0007669"/>
    <property type="project" value="InterPro"/>
</dbReference>
<evidence type="ECO:0000259" key="7">
    <source>
        <dbReference type="Pfam" id="PF00460"/>
    </source>
</evidence>
<keyword evidence="10" id="KW-0966">Cell projection</keyword>
<dbReference type="PANTHER" id="PTHR30033:SF2">
    <property type="entry name" value="FLAGELLAR HOOK PROTEIN"/>
    <property type="match status" value="1"/>
</dbReference>
<dbReference type="GO" id="GO:0009424">
    <property type="term" value="C:bacterial-type flagellum hook"/>
    <property type="evidence" value="ECO:0007669"/>
    <property type="project" value="InterPro"/>
</dbReference>
<feature type="domain" description="Flagellar basal-body/hook protein C-terminal" evidence="8">
    <location>
        <begin position="666"/>
        <end position="702"/>
    </location>
</feature>
<dbReference type="Pfam" id="PF22638">
    <property type="entry name" value="FlgK_D1"/>
    <property type="match status" value="1"/>
</dbReference>
<dbReference type="Pfam" id="PF00460">
    <property type="entry name" value="Flg_bb_rod"/>
    <property type="match status" value="1"/>
</dbReference>
<dbReference type="RefSeq" id="WP_092313322.1">
    <property type="nucleotide sequence ID" value="NZ_FOZV01000010.1"/>
</dbReference>
<evidence type="ECO:0000256" key="1">
    <source>
        <dbReference type="ARBA" id="ARBA00004117"/>
    </source>
</evidence>
<dbReference type="PROSITE" id="PS00588">
    <property type="entry name" value="FLAGELLA_BB_ROD"/>
    <property type="match status" value="1"/>
</dbReference>
<dbReference type="GO" id="GO:0005198">
    <property type="term" value="F:structural molecule activity"/>
    <property type="evidence" value="ECO:0007669"/>
    <property type="project" value="InterPro"/>
</dbReference>
<dbReference type="EMBL" id="FOZV01000010">
    <property type="protein sequence ID" value="SFS88667.1"/>
    <property type="molecule type" value="Genomic_DNA"/>
</dbReference>
<keyword evidence="10" id="KW-0969">Cilium</keyword>